<evidence type="ECO:0000259" key="1">
    <source>
        <dbReference type="SMART" id="SM00866"/>
    </source>
</evidence>
<gene>
    <name evidence="2" type="ORF">LX83_004899</name>
</gene>
<dbReference type="GO" id="GO:0045892">
    <property type="term" value="P:negative regulation of DNA-templated transcription"/>
    <property type="evidence" value="ECO:0007669"/>
    <property type="project" value="TreeGrafter"/>
</dbReference>
<proteinExistence type="predicted"/>
<dbReference type="InterPro" id="IPR050679">
    <property type="entry name" value="Bact_HTH_transcr_reg"/>
</dbReference>
<dbReference type="Gene3D" id="3.40.1410.10">
    <property type="entry name" value="Chorismate lyase-like"/>
    <property type="match status" value="1"/>
</dbReference>
<accession>A0AAE3GH22</accession>
<evidence type="ECO:0000313" key="3">
    <source>
        <dbReference type="Proteomes" id="UP001206128"/>
    </source>
</evidence>
<dbReference type="InterPro" id="IPR011663">
    <property type="entry name" value="UTRA"/>
</dbReference>
<dbReference type="RefSeq" id="WP_253775478.1">
    <property type="nucleotide sequence ID" value="NZ_JAMTCK010000012.1"/>
</dbReference>
<keyword evidence="3" id="KW-1185">Reference proteome</keyword>
<protein>
    <submittedName>
        <fullName evidence="2">UTRA domain-containing protein</fullName>
    </submittedName>
</protein>
<comment type="caution">
    <text evidence="2">The sequence shown here is derived from an EMBL/GenBank/DDBJ whole genome shotgun (WGS) entry which is preliminary data.</text>
</comment>
<organism evidence="2 3">
    <name type="scientific">Goodfellowiella coeruleoviolacea</name>
    <dbReference type="NCBI Taxonomy" id="334858"/>
    <lineage>
        <taxon>Bacteria</taxon>
        <taxon>Bacillati</taxon>
        <taxon>Actinomycetota</taxon>
        <taxon>Actinomycetes</taxon>
        <taxon>Pseudonocardiales</taxon>
        <taxon>Pseudonocardiaceae</taxon>
        <taxon>Goodfellowiella</taxon>
    </lineage>
</organism>
<dbReference type="Proteomes" id="UP001206128">
    <property type="component" value="Unassembled WGS sequence"/>
</dbReference>
<dbReference type="PANTHER" id="PTHR44846:SF17">
    <property type="entry name" value="GNTR-FAMILY TRANSCRIPTIONAL REGULATOR"/>
    <property type="match status" value="1"/>
</dbReference>
<dbReference type="AlphaFoldDB" id="A0AAE3GH22"/>
<dbReference type="PANTHER" id="PTHR44846">
    <property type="entry name" value="MANNOSYL-D-GLYCERATE TRANSPORT/METABOLISM SYSTEM REPRESSOR MNGR-RELATED"/>
    <property type="match status" value="1"/>
</dbReference>
<dbReference type="SUPFAM" id="SSF64288">
    <property type="entry name" value="Chorismate lyase-like"/>
    <property type="match status" value="1"/>
</dbReference>
<dbReference type="Pfam" id="PF07702">
    <property type="entry name" value="UTRA"/>
    <property type="match status" value="1"/>
</dbReference>
<reference evidence="2" key="1">
    <citation type="submission" date="2022-06" db="EMBL/GenBank/DDBJ databases">
        <title>Genomic Encyclopedia of Archaeal and Bacterial Type Strains, Phase II (KMG-II): from individual species to whole genera.</title>
        <authorList>
            <person name="Goeker M."/>
        </authorList>
    </citation>
    <scope>NUCLEOTIDE SEQUENCE</scope>
    <source>
        <strain evidence="2">DSM 43935</strain>
    </source>
</reference>
<dbReference type="InterPro" id="IPR028978">
    <property type="entry name" value="Chorismate_lyase_/UTRA_dom_sf"/>
</dbReference>
<dbReference type="GO" id="GO:0003677">
    <property type="term" value="F:DNA binding"/>
    <property type="evidence" value="ECO:0007669"/>
    <property type="project" value="InterPro"/>
</dbReference>
<dbReference type="SMART" id="SM00866">
    <property type="entry name" value="UTRA"/>
    <property type="match status" value="1"/>
</dbReference>
<evidence type="ECO:0000313" key="2">
    <source>
        <dbReference type="EMBL" id="MCP2168025.1"/>
    </source>
</evidence>
<dbReference type="EMBL" id="JAMTCK010000012">
    <property type="protein sequence ID" value="MCP2168025.1"/>
    <property type="molecule type" value="Genomic_DNA"/>
</dbReference>
<name>A0AAE3GH22_9PSEU</name>
<sequence length="181" mass="18976">MTGSSRWVSVSKPYVVPRPPGAGDAWSEEAARRGGQGGQRLREVAELVPPPRVAQALGLADGASAVVRRRTILFDGQPVELADSYYPAALASGTGLAEPASIPGGAVTLLAELGHVPSRASEEVSARPANGVERHLLDLADGEWVLELFRRLTTAAGTPVEVSVLTMVARGRTLGYELSID</sequence>
<feature type="domain" description="UbiC transcription regulator-associated" evidence="1">
    <location>
        <begin position="32"/>
        <end position="173"/>
    </location>
</feature>